<name>A0A7J6K3I8_TOXGO</name>
<feature type="compositionally biased region" description="Low complexity" evidence="1">
    <location>
        <begin position="553"/>
        <end position="594"/>
    </location>
</feature>
<feature type="region of interest" description="Disordered" evidence="1">
    <location>
        <begin position="1216"/>
        <end position="1243"/>
    </location>
</feature>
<gene>
    <name evidence="3" type="ORF">TGRH88_075690</name>
</gene>
<dbReference type="SMART" id="SM01272">
    <property type="entry name" value="LsmAD"/>
    <property type="match status" value="1"/>
</dbReference>
<evidence type="ECO:0000259" key="2">
    <source>
        <dbReference type="SMART" id="SM01272"/>
    </source>
</evidence>
<feature type="compositionally biased region" description="Low complexity" evidence="1">
    <location>
        <begin position="117"/>
        <end position="135"/>
    </location>
</feature>
<feature type="compositionally biased region" description="Low complexity" evidence="1">
    <location>
        <begin position="777"/>
        <end position="787"/>
    </location>
</feature>
<protein>
    <submittedName>
        <fullName evidence="3">LsmAD domain-containing protein</fullName>
    </submittedName>
</protein>
<feature type="region of interest" description="Disordered" evidence="1">
    <location>
        <begin position="442"/>
        <end position="462"/>
    </location>
</feature>
<evidence type="ECO:0000313" key="3">
    <source>
        <dbReference type="EMBL" id="KAF4641758.1"/>
    </source>
</evidence>
<feature type="compositionally biased region" description="Low complexity" evidence="1">
    <location>
        <begin position="365"/>
        <end position="381"/>
    </location>
</feature>
<feature type="domain" description="LsmAD" evidence="2">
    <location>
        <begin position="217"/>
        <end position="283"/>
    </location>
</feature>
<feature type="compositionally biased region" description="Gly residues" evidence="1">
    <location>
        <begin position="382"/>
        <end position="391"/>
    </location>
</feature>
<dbReference type="PANTHER" id="PTHR12854">
    <property type="entry name" value="ATAXIN 2-RELATED"/>
    <property type="match status" value="1"/>
</dbReference>
<feature type="compositionally biased region" description="Low complexity" evidence="1">
    <location>
        <begin position="703"/>
        <end position="723"/>
    </location>
</feature>
<evidence type="ECO:0000313" key="4">
    <source>
        <dbReference type="Proteomes" id="UP000557509"/>
    </source>
</evidence>
<feature type="region of interest" description="Disordered" evidence="1">
    <location>
        <begin position="658"/>
        <end position="821"/>
    </location>
</feature>
<feature type="region of interest" description="Disordered" evidence="1">
    <location>
        <begin position="1424"/>
        <end position="1532"/>
    </location>
</feature>
<dbReference type="Pfam" id="PF06741">
    <property type="entry name" value="LsmAD"/>
    <property type="match status" value="1"/>
</dbReference>
<dbReference type="InterPro" id="IPR045117">
    <property type="entry name" value="ATXN2-like"/>
</dbReference>
<feature type="region of interest" description="Disordered" evidence="1">
    <location>
        <begin position="1003"/>
        <end position="1033"/>
    </location>
</feature>
<feature type="region of interest" description="Disordered" evidence="1">
    <location>
        <begin position="511"/>
        <end position="530"/>
    </location>
</feature>
<dbReference type="GO" id="GO:0010494">
    <property type="term" value="C:cytoplasmic stress granule"/>
    <property type="evidence" value="ECO:0007669"/>
    <property type="project" value="TreeGrafter"/>
</dbReference>
<dbReference type="Pfam" id="PF14438">
    <property type="entry name" value="SM-ATX"/>
    <property type="match status" value="1"/>
</dbReference>
<feature type="region of interest" description="Disordered" evidence="1">
    <location>
        <begin position="117"/>
        <end position="203"/>
    </location>
</feature>
<dbReference type="Proteomes" id="UP000557509">
    <property type="component" value="Unassembled WGS sequence"/>
</dbReference>
<feature type="region of interest" description="Disordered" evidence="1">
    <location>
        <begin position="1048"/>
        <end position="1067"/>
    </location>
</feature>
<organism evidence="3 4">
    <name type="scientific">Toxoplasma gondii</name>
    <dbReference type="NCBI Taxonomy" id="5811"/>
    <lineage>
        <taxon>Eukaryota</taxon>
        <taxon>Sar</taxon>
        <taxon>Alveolata</taxon>
        <taxon>Apicomplexa</taxon>
        <taxon>Conoidasida</taxon>
        <taxon>Coccidia</taxon>
        <taxon>Eucoccidiorida</taxon>
        <taxon>Eimeriorina</taxon>
        <taxon>Sarcocystidae</taxon>
        <taxon>Toxoplasma</taxon>
    </lineage>
</organism>
<accession>A0A7J6K3I8</accession>
<reference evidence="3 4" key="1">
    <citation type="submission" date="2020-03" db="EMBL/GenBank/DDBJ databases">
        <title>Genome sequence of Toxoplasma gondii RH-88 strain.</title>
        <authorList>
            <person name="Lorenzi H.A."/>
            <person name="Venepally P."/>
            <person name="Rozenberg A."/>
            <person name="Sibley D."/>
        </authorList>
    </citation>
    <scope>NUCLEOTIDE SEQUENCE [LARGE SCALE GENOMIC DNA]</scope>
    <source>
        <strain evidence="3 4">RH-88</strain>
    </source>
</reference>
<dbReference type="GO" id="GO:0034063">
    <property type="term" value="P:stress granule assembly"/>
    <property type="evidence" value="ECO:0007669"/>
    <property type="project" value="TreeGrafter"/>
</dbReference>
<dbReference type="EMBL" id="JAAUHK010000194">
    <property type="protein sequence ID" value="KAF4641758.1"/>
    <property type="molecule type" value="Genomic_DNA"/>
</dbReference>
<feature type="compositionally biased region" description="Polar residues" evidence="1">
    <location>
        <begin position="1"/>
        <end position="11"/>
    </location>
</feature>
<proteinExistence type="predicted"/>
<feature type="compositionally biased region" description="Polar residues" evidence="1">
    <location>
        <begin position="141"/>
        <end position="150"/>
    </location>
</feature>
<feature type="region of interest" description="Disordered" evidence="1">
    <location>
        <begin position="279"/>
        <end position="400"/>
    </location>
</feature>
<dbReference type="InterPro" id="IPR009604">
    <property type="entry name" value="LsmAD_domain"/>
</dbReference>
<feature type="compositionally biased region" description="Low complexity" evidence="1">
    <location>
        <begin position="1445"/>
        <end position="1461"/>
    </location>
</feature>
<feature type="compositionally biased region" description="Gly residues" evidence="1">
    <location>
        <begin position="1518"/>
        <end position="1532"/>
    </location>
</feature>
<dbReference type="GO" id="GO:0003729">
    <property type="term" value="F:mRNA binding"/>
    <property type="evidence" value="ECO:0007669"/>
    <property type="project" value="TreeGrafter"/>
</dbReference>
<feature type="compositionally biased region" description="Gly residues" evidence="1">
    <location>
        <begin position="766"/>
        <end position="776"/>
    </location>
</feature>
<feature type="compositionally biased region" description="Low complexity" evidence="1">
    <location>
        <begin position="301"/>
        <end position="314"/>
    </location>
</feature>
<comment type="caution">
    <text evidence="3">The sequence shown here is derived from an EMBL/GenBank/DDBJ whole genome shotgun (WGS) entry which is preliminary data.</text>
</comment>
<dbReference type="PANTHER" id="PTHR12854:SF7">
    <property type="entry name" value="ATAXIN-2 HOMOLOG"/>
    <property type="match status" value="1"/>
</dbReference>
<feature type="region of interest" description="Disordered" evidence="1">
    <location>
        <begin position="550"/>
        <end position="609"/>
    </location>
</feature>
<dbReference type="InterPro" id="IPR025852">
    <property type="entry name" value="SM_dom_ATX"/>
</dbReference>
<feature type="region of interest" description="Disordered" evidence="1">
    <location>
        <begin position="970"/>
        <end position="991"/>
    </location>
</feature>
<feature type="region of interest" description="Disordered" evidence="1">
    <location>
        <begin position="1"/>
        <end position="27"/>
    </location>
</feature>
<evidence type="ECO:0000256" key="1">
    <source>
        <dbReference type="SAM" id="MobiDB-lite"/>
    </source>
</evidence>
<sequence length="1532" mass="148977">MGKTDAQSPSSGPAGRPESGRKSVTPAEVNELRLNYCMAVLAGREVRVNLENGGRVQGLFHAYEKKDRKDGQEGSLVLSCARDLPSKTRVSGEIKRQMHLPDRCFVSFHATDVPLAPSGPAGPASGSSSGLQGAAVHAGSGFQTDTQISAHSGKRFNDRSTRGGAGQPRELQKWVGDGSRGEDTFGALEPAGGAGARRVNGGTASDWDQFAVNEQRFGVRSSYKEELYTTKLDLDAIPLQVQQQADRIATELEKQQQGTRDGAVDDSRGVEDEEALFSAVTGTGGYSQHRRAPPDGPGPGVPSSSRSSSSCGADSGVGGGARGSSRNTASSGSFPHVMASGAHANKSGAAGGGLSATGERGGDRGAASSAAVSASGSANRSGGVGAQGKGVAGAHASGSTGHVAKVAGGALRKLRENLEIAAKENQRKELSRVHTPALGAAGGAMGPGVASTPPPHKELHETHKKMRSILASGSPARAPAMHELGGIHALNLEPALPKLDDQTQEEWLNFKKNKNQQSQPGGGEIKRRDRAQDKNEFLNASKVFTQLLEKNKSSPSGSSSSGSGTSADGSPASATSSSADSSQSSSFGSKKGFQFNPHANAFTPSTPSHATAATLRGQHVGGGASALGANAYPHRPYPGVGNGGMMAPVAPQLGPGTGMALPGVGGPPDARAGQASAAVSLGAPGGTGSLGDHAQVPVPHSVSGSRHAPHAGAAASNGDASGAGSRGNGKASTGASGPGGLQAAPAGGAGAPGAPDGAVVPQGRSAGSGSGSGGANRGPAGHLPQGTVGSGGSPTPGPPQHLNPAGMLAQNPQGCTPPAHAFANQAGAPQAPGCWPGGVSLGGANAGLVAGVVVAGAGGAGAAGFPPHPQTPGATLVGPHPNHAGASVPAPAGAAAVGLMGPPGATSEPQSQAAAAAAAAGMGGALGAGGMIAGPGGAAMIPDGLAAGAMPFGMGGFAINSHMAMNMMGGNFIGQPPPPPTHHGHQRQPPHQQALIGNAMNMRMGPGAVAGVPHPQGGTSGHQNGGSAPHYAPFQPLSAEVSLSRQDLAKTGKGGRGSSGAPRTREVGEFVNSLVNKARQEKLSQISPEWTGLGTDSYRVILGQIPPTSFPQAATLPAAALSAPIAPFPILHPQLSAPLPAGPLFSLHPRILFPAGPQAFLSPAAGAPPHPGAMSYPLMYPPLPLAQHLSPVVSNPAAAAAVAAAAAAAAAHQGHASAHPGGAAQPLPAAGAPGAAGLPNNNQPSGVVATGTLCPSNGATAGAQGAGFQQSQLMMQQQAPNRGAVQPQRGVGAVAGLPCTFPVPQGQPQPGQPQPQPVVGMTGAMGQPVAAQAGPNFAAMAAALGHQHFQGAAAGGGVMGAAHAVPYVPQPLAGLTGAGRPLAYAPMVAGTPQQGLLHGLGAPQQAIMPGPPLLATPAAAGVTHPTAGASITQPIPPETGALQTAGAGQSSDSASAGSRGAQNTGVAAATSVGSSGNGGATPAGTSGSQVPGTDGGAAASSGSTSVGTPAAGAMVNGSGSGGAGSGAGSGAE</sequence>
<feature type="compositionally biased region" description="Low complexity" evidence="1">
    <location>
        <begin position="741"/>
        <end position="765"/>
    </location>
</feature>
<feature type="compositionally biased region" description="Low complexity" evidence="1">
    <location>
        <begin position="1496"/>
        <end position="1517"/>
    </location>
</feature>
<keyword evidence="4" id="KW-1185">Reference proteome</keyword>
<dbReference type="VEuPathDB" id="ToxoDB:TGME49_231440"/>